<dbReference type="PANTHER" id="PTHR12526">
    <property type="entry name" value="GLYCOSYLTRANSFERASE"/>
    <property type="match status" value="1"/>
</dbReference>
<keyword evidence="3" id="KW-1185">Reference proteome</keyword>
<dbReference type="Proteomes" id="UP000032046">
    <property type="component" value="Unassembled WGS sequence"/>
</dbReference>
<feature type="domain" description="Glycosyltransferase subfamily 4-like N-terminal" evidence="1">
    <location>
        <begin position="14"/>
        <end position="181"/>
    </location>
</feature>
<proteinExistence type="predicted"/>
<name>A0A0D0HA90_9BACT</name>
<dbReference type="Gene3D" id="3.40.50.2000">
    <property type="entry name" value="Glycogen Phosphorylase B"/>
    <property type="match status" value="2"/>
</dbReference>
<comment type="caution">
    <text evidence="2">The sequence shown here is derived from an EMBL/GenBank/DDBJ whole genome shotgun (WGS) entry which is preliminary data.</text>
</comment>
<organism evidence="2 3">
    <name type="scientific">Prevotella pectinovora</name>
    <dbReference type="NCBI Taxonomy" id="1602169"/>
    <lineage>
        <taxon>Bacteria</taxon>
        <taxon>Pseudomonadati</taxon>
        <taxon>Bacteroidota</taxon>
        <taxon>Bacteroidia</taxon>
        <taxon>Bacteroidales</taxon>
        <taxon>Prevotellaceae</taxon>
        <taxon>Prevotella</taxon>
    </lineage>
</organism>
<dbReference type="AlphaFoldDB" id="A0A0D0HA90"/>
<dbReference type="Pfam" id="PF13692">
    <property type="entry name" value="Glyco_trans_1_4"/>
    <property type="match status" value="1"/>
</dbReference>
<protein>
    <submittedName>
        <fullName evidence="2">Glycosyl transferase</fullName>
    </submittedName>
</protein>
<evidence type="ECO:0000259" key="1">
    <source>
        <dbReference type="Pfam" id="PF13439"/>
    </source>
</evidence>
<reference evidence="2 3" key="1">
    <citation type="submission" date="2015-01" db="EMBL/GenBank/DDBJ databases">
        <title>Comparative genomics of non-oral Prevotella species.</title>
        <authorList>
            <person name="Accetto T."/>
            <person name="Nograsek B."/>
            <person name="Avgustin G."/>
        </authorList>
    </citation>
    <scope>NUCLEOTIDE SEQUENCE [LARGE SCALE GENOMIC DNA]</scope>
    <source>
        <strain evidence="2 3">P5-119</strain>
    </source>
</reference>
<keyword evidence="2" id="KW-0808">Transferase</keyword>
<dbReference type="STRING" id="1602171.ST44_12185"/>
<dbReference type="InterPro" id="IPR028098">
    <property type="entry name" value="Glyco_trans_4-like_N"/>
</dbReference>
<sequence length="364" mass="41650">MKRVFHIISKFDLGGAERVAANIAKSGNDDFEYHVVEVLRGDSSFTHGFLDELQSVGVTCHRSVMPAFHFHFIAERIAAMLFPFRFLVLWLRYRPDVVHAHTEVPDMCVWAISRVFPWMLRRVKLVRTIHNTCLWTGLKRFGRKVERFYQRHDANVAISQSVLDCYTMEYGSRPPIIYNGVPEVEQKAYDGLKAGKTNILFAGRFDDQKGIVHLVAVIKGLQDMPQYHFHVIGGGRLQEMVDRELGGLPNVTVRPPLYGISGYLASFDYMFMPSEFEGLPLMSVEAAFAGLPVVCSDCKGLNETVPKDWPLVAHDNSHEQYFHIFRSVIPNADRTMLSQQARQFVAVRFGVEQMQRKYEKLYLG</sequence>
<dbReference type="EMBL" id="JXQK01000088">
    <property type="protein sequence ID" value="KIP60092.1"/>
    <property type="molecule type" value="Genomic_DNA"/>
</dbReference>
<gene>
    <name evidence="2" type="ORF">ST44_12185</name>
</gene>
<evidence type="ECO:0000313" key="3">
    <source>
        <dbReference type="Proteomes" id="UP000032046"/>
    </source>
</evidence>
<dbReference type="Pfam" id="PF13439">
    <property type="entry name" value="Glyco_transf_4"/>
    <property type="match status" value="1"/>
</dbReference>
<dbReference type="GO" id="GO:0016757">
    <property type="term" value="F:glycosyltransferase activity"/>
    <property type="evidence" value="ECO:0007669"/>
    <property type="project" value="UniProtKB-ARBA"/>
</dbReference>
<accession>A0A0D0HA90</accession>
<dbReference type="SUPFAM" id="SSF53756">
    <property type="entry name" value="UDP-Glycosyltransferase/glycogen phosphorylase"/>
    <property type="match status" value="1"/>
</dbReference>
<dbReference type="CDD" id="cd03801">
    <property type="entry name" value="GT4_PimA-like"/>
    <property type="match status" value="1"/>
</dbReference>
<dbReference type="RefSeq" id="WP_042520157.1">
    <property type="nucleotide sequence ID" value="NZ_JXQK01000088.1"/>
</dbReference>
<dbReference type="PANTHER" id="PTHR12526:SF630">
    <property type="entry name" value="GLYCOSYLTRANSFERASE"/>
    <property type="match status" value="1"/>
</dbReference>
<evidence type="ECO:0000313" key="2">
    <source>
        <dbReference type="EMBL" id="KIP60092.1"/>
    </source>
</evidence>